<gene>
    <name evidence="1" type="ORF">E4663_00865</name>
</gene>
<name>A0A4Z0H0T9_9BACI</name>
<dbReference type="STRING" id="192814.GCA_900166575_00448"/>
<organism evidence="1 2">
    <name type="scientific">Halobacillus salinus</name>
    <dbReference type="NCBI Taxonomy" id="192814"/>
    <lineage>
        <taxon>Bacteria</taxon>
        <taxon>Bacillati</taxon>
        <taxon>Bacillota</taxon>
        <taxon>Bacilli</taxon>
        <taxon>Bacillales</taxon>
        <taxon>Bacillaceae</taxon>
        <taxon>Halobacillus</taxon>
    </lineage>
</organism>
<proteinExistence type="predicted"/>
<sequence length="63" mass="6888">MSDKICSKCEGNMVECYVADGLKGLLVKNPDGDKLFTNKKNTNINPNVCTDCGWVGTRMSRSS</sequence>
<dbReference type="Proteomes" id="UP000297982">
    <property type="component" value="Unassembled WGS sequence"/>
</dbReference>
<comment type="caution">
    <text evidence="1">The sequence shown here is derived from an EMBL/GenBank/DDBJ whole genome shotgun (WGS) entry which is preliminary data.</text>
</comment>
<keyword evidence="2" id="KW-1185">Reference proteome</keyword>
<dbReference type="RefSeq" id="WP_135326317.1">
    <property type="nucleotide sequence ID" value="NZ_SRJC01000001.1"/>
</dbReference>
<reference evidence="1 2" key="1">
    <citation type="journal article" date="2003" name="Int. J. Syst. Evol. Microbiol.">
        <title>Halobacillus salinus sp. nov., isolated from a salt lake on the coast of the East Sea in Korea.</title>
        <authorList>
            <person name="Yoon J.H."/>
            <person name="Kang K.H."/>
            <person name="Park Y.H."/>
        </authorList>
    </citation>
    <scope>NUCLEOTIDE SEQUENCE [LARGE SCALE GENOMIC DNA]</scope>
    <source>
        <strain evidence="1 2">HSL-3</strain>
    </source>
</reference>
<dbReference type="EMBL" id="SRJC01000001">
    <property type="protein sequence ID" value="TGB03589.1"/>
    <property type="molecule type" value="Genomic_DNA"/>
</dbReference>
<protein>
    <submittedName>
        <fullName evidence="1">Uncharacterized protein</fullName>
    </submittedName>
</protein>
<accession>A0A4Z0H0T9</accession>
<evidence type="ECO:0000313" key="2">
    <source>
        <dbReference type="Proteomes" id="UP000297982"/>
    </source>
</evidence>
<dbReference type="AlphaFoldDB" id="A0A4Z0H0T9"/>
<evidence type="ECO:0000313" key="1">
    <source>
        <dbReference type="EMBL" id="TGB03589.1"/>
    </source>
</evidence>